<organism evidence="2 3">
    <name type="scientific">Piloderma croceum (strain F 1598)</name>
    <dbReference type="NCBI Taxonomy" id="765440"/>
    <lineage>
        <taxon>Eukaryota</taxon>
        <taxon>Fungi</taxon>
        <taxon>Dikarya</taxon>
        <taxon>Basidiomycota</taxon>
        <taxon>Agaricomycotina</taxon>
        <taxon>Agaricomycetes</taxon>
        <taxon>Agaricomycetidae</taxon>
        <taxon>Atheliales</taxon>
        <taxon>Atheliaceae</taxon>
        <taxon>Piloderma</taxon>
    </lineage>
</organism>
<evidence type="ECO:0000259" key="1">
    <source>
        <dbReference type="Pfam" id="PF14214"/>
    </source>
</evidence>
<dbReference type="InParanoid" id="A0A0C3FW08"/>
<dbReference type="HOGENOM" id="CLU_080483_1_0_1"/>
<feature type="domain" description="Helitron helicase-like" evidence="1">
    <location>
        <begin position="5"/>
        <end position="199"/>
    </location>
</feature>
<reference evidence="3" key="2">
    <citation type="submission" date="2015-01" db="EMBL/GenBank/DDBJ databases">
        <title>Evolutionary Origins and Diversification of the Mycorrhizal Mutualists.</title>
        <authorList>
            <consortium name="DOE Joint Genome Institute"/>
            <consortium name="Mycorrhizal Genomics Consortium"/>
            <person name="Kohler A."/>
            <person name="Kuo A."/>
            <person name="Nagy L.G."/>
            <person name="Floudas D."/>
            <person name="Copeland A."/>
            <person name="Barry K.W."/>
            <person name="Cichocki N."/>
            <person name="Veneault-Fourrey C."/>
            <person name="LaButti K."/>
            <person name="Lindquist E.A."/>
            <person name="Lipzen A."/>
            <person name="Lundell T."/>
            <person name="Morin E."/>
            <person name="Murat C."/>
            <person name="Riley R."/>
            <person name="Ohm R."/>
            <person name="Sun H."/>
            <person name="Tunlid A."/>
            <person name="Henrissat B."/>
            <person name="Grigoriev I.V."/>
            <person name="Hibbett D.S."/>
            <person name="Martin F."/>
        </authorList>
    </citation>
    <scope>NUCLEOTIDE SEQUENCE [LARGE SCALE GENOMIC DNA]</scope>
    <source>
        <strain evidence="3">F 1598</strain>
    </source>
</reference>
<dbReference type="STRING" id="765440.A0A0C3FW08"/>
<protein>
    <recommendedName>
        <fullName evidence="1">Helitron helicase-like domain-containing protein</fullName>
    </recommendedName>
</protein>
<proteinExistence type="predicted"/>
<dbReference type="Pfam" id="PF14214">
    <property type="entry name" value="Helitron_like_N"/>
    <property type="match status" value="1"/>
</dbReference>
<dbReference type="EMBL" id="KN832990">
    <property type="protein sequence ID" value="KIM83699.1"/>
    <property type="molecule type" value="Genomic_DNA"/>
</dbReference>
<sequence>MYYDKQFQKDPHFPLIAFNHEQMKESTTAGYLTAERKSFDDITDRLMNVNLEVLSDLTKQMMEGESVKPETEEEKLCFKLINDLNHVNGHVPGSITQKKCMGNEIWSLISYFGAPSWFITFSPADNMHPISLYFTDTQERFSLELRPENECYRLIAENPVAGARFFYFIVGMFVKHVLGVNQDHPGLYGKTAAYYAAVEQ</sequence>
<dbReference type="Proteomes" id="UP000054166">
    <property type="component" value="Unassembled WGS sequence"/>
</dbReference>
<dbReference type="InterPro" id="IPR025476">
    <property type="entry name" value="Helitron_helicase-like"/>
</dbReference>
<name>A0A0C3FW08_PILCF</name>
<gene>
    <name evidence="2" type="ORF">PILCRDRAFT_52642</name>
</gene>
<keyword evidence="3" id="KW-1185">Reference proteome</keyword>
<accession>A0A0C3FW08</accession>
<feature type="non-terminal residue" evidence="2">
    <location>
        <position position="200"/>
    </location>
</feature>
<evidence type="ECO:0000313" key="3">
    <source>
        <dbReference type="Proteomes" id="UP000054166"/>
    </source>
</evidence>
<evidence type="ECO:0000313" key="2">
    <source>
        <dbReference type="EMBL" id="KIM83699.1"/>
    </source>
</evidence>
<dbReference type="AlphaFoldDB" id="A0A0C3FW08"/>
<reference evidence="2 3" key="1">
    <citation type="submission" date="2014-04" db="EMBL/GenBank/DDBJ databases">
        <authorList>
            <consortium name="DOE Joint Genome Institute"/>
            <person name="Kuo A."/>
            <person name="Tarkka M."/>
            <person name="Buscot F."/>
            <person name="Kohler A."/>
            <person name="Nagy L.G."/>
            <person name="Floudas D."/>
            <person name="Copeland A."/>
            <person name="Barry K.W."/>
            <person name="Cichocki N."/>
            <person name="Veneault-Fourrey C."/>
            <person name="LaButti K."/>
            <person name="Lindquist E.A."/>
            <person name="Lipzen A."/>
            <person name="Lundell T."/>
            <person name="Morin E."/>
            <person name="Murat C."/>
            <person name="Sun H."/>
            <person name="Tunlid A."/>
            <person name="Henrissat B."/>
            <person name="Grigoriev I.V."/>
            <person name="Hibbett D.S."/>
            <person name="Martin F."/>
            <person name="Nordberg H.P."/>
            <person name="Cantor M.N."/>
            <person name="Hua S.X."/>
        </authorList>
    </citation>
    <scope>NUCLEOTIDE SEQUENCE [LARGE SCALE GENOMIC DNA]</scope>
    <source>
        <strain evidence="2 3">F 1598</strain>
    </source>
</reference>
<dbReference type="OrthoDB" id="3254930at2759"/>